<evidence type="ECO:0000313" key="5">
    <source>
        <dbReference type="EMBL" id="MBL0002834.1"/>
    </source>
</evidence>
<organism evidence="5 6">
    <name type="scientific">Candidatus Phosphoribacter hodrii</name>
    <dbReference type="NCBI Taxonomy" id="2953743"/>
    <lineage>
        <taxon>Bacteria</taxon>
        <taxon>Bacillati</taxon>
        <taxon>Actinomycetota</taxon>
        <taxon>Actinomycetes</taxon>
        <taxon>Micrococcales</taxon>
        <taxon>Dermatophilaceae</taxon>
        <taxon>Candidatus Phosphoribacter</taxon>
    </lineage>
</organism>
<accession>A0A9D7XVI8</accession>
<dbReference type="PANTHER" id="PTHR30408">
    <property type="entry name" value="TYPE-1 RESTRICTION ENZYME ECOKI SPECIFICITY PROTEIN"/>
    <property type="match status" value="1"/>
</dbReference>
<keyword evidence="5" id="KW-0378">Hydrolase</keyword>
<proteinExistence type="inferred from homology"/>
<evidence type="ECO:0000256" key="3">
    <source>
        <dbReference type="ARBA" id="ARBA00023125"/>
    </source>
</evidence>
<dbReference type="GO" id="GO:0009307">
    <property type="term" value="P:DNA restriction-modification system"/>
    <property type="evidence" value="ECO:0007669"/>
    <property type="project" value="UniProtKB-KW"/>
</dbReference>
<evidence type="ECO:0000256" key="2">
    <source>
        <dbReference type="ARBA" id="ARBA00022747"/>
    </source>
</evidence>
<dbReference type="PANTHER" id="PTHR30408:SF13">
    <property type="entry name" value="TYPE I RESTRICTION ENZYME HINDI SPECIFICITY SUBUNIT"/>
    <property type="match status" value="1"/>
</dbReference>
<dbReference type="InterPro" id="IPR000055">
    <property type="entry name" value="Restrct_endonuc_typeI_TRD"/>
</dbReference>
<evidence type="ECO:0000313" key="6">
    <source>
        <dbReference type="Proteomes" id="UP000886632"/>
    </source>
</evidence>
<sequence>MPRLRTLTGGRDATTAVIPGKGTLSIGHPRTACPPGYEWRALSEFARLESGHTPARARAEYWDGSIPWLSIPDATNKHGRVIFDTAQHVSETGVANSSTRLLPPGTVCLSRTASVGYVIQMGVEMCTSQDFVNWVCGPDLNPAYLRYILMFEQESIRRFAHGTTHQTMYYPEAKALHAMMPSRLIQDSVAEVLGALDDKMVENRAVVQDIDELVLCLFLQATEGAEKTPLSSIALVNPSTLASAGHGTLRYVDIGALGVGSMPLPIQTAWSDAPSRARRPVNKGDVLWSTVRPNLRAHALSLYEGSDLIASTGLAVIRPIEGDYAFVYECVRTAAFTSHLVSSAAGSAYPAVRPGDIGCGPVPCLSIADRRSFQSAAGPLRQRQWASLVENRSLAALRDALLPKLMSGELRVKDAEKQVEEVV</sequence>
<gene>
    <name evidence="5" type="ORF">IPP00_02140</name>
</gene>
<keyword evidence="5" id="KW-0540">Nuclease</keyword>
<dbReference type="InterPro" id="IPR044946">
    <property type="entry name" value="Restrct_endonuc_typeI_TRD_sf"/>
</dbReference>
<protein>
    <submittedName>
        <fullName evidence="5">Restriction endonuclease subunit S</fullName>
    </submittedName>
</protein>
<dbReference type="Proteomes" id="UP000886632">
    <property type="component" value="Unassembled WGS sequence"/>
</dbReference>
<feature type="domain" description="Type I restriction modification DNA specificity" evidence="4">
    <location>
        <begin position="36"/>
        <end position="198"/>
    </location>
</feature>
<dbReference type="GO" id="GO:0003677">
    <property type="term" value="F:DNA binding"/>
    <property type="evidence" value="ECO:0007669"/>
    <property type="project" value="UniProtKB-KW"/>
</dbReference>
<dbReference type="GO" id="GO:0004519">
    <property type="term" value="F:endonuclease activity"/>
    <property type="evidence" value="ECO:0007669"/>
    <property type="project" value="UniProtKB-KW"/>
</dbReference>
<dbReference type="AlphaFoldDB" id="A0A9D7XVI8"/>
<comment type="caution">
    <text evidence="5">The sequence shown here is derived from an EMBL/GenBank/DDBJ whole genome shotgun (WGS) entry which is preliminary data.</text>
</comment>
<reference evidence="5" key="1">
    <citation type="submission" date="2020-10" db="EMBL/GenBank/DDBJ databases">
        <title>Connecting structure to function with the recovery of over 1000 high-quality activated sludge metagenome-assembled genomes encoding full-length rRNA genes using long-read sequencing.</title>
        <authorList>
            <person name="Singleton C.M."/>
            <person name="Petriglieri F."/>
            <person name="Kristensen J.M."/>
            <person name="Kirkegaard R.H."/>
            <person name="Michaelsen T.Y."/>
            <person name="Andersen M.H."/>
            <person name="Karst S.M."/>
            <person name="Dueholm M.S."/>
            <person name="Nielsen P.H."/>
            <person name="Albertsen M."/>
        </authorList>
    </citation>
    <scope>NUCLEOTIDE SEQUENCE</scope>
    <source>
        <strain evidence="5">Ribe_18-Q3-R11-54_MAXAC.001</strain>
    </source>
</reference>
<evidence type="ECO:0000259" key="4">
    <source>
        <dbReference type="Pfam" id="PF01420"/>
    </source>
</evidence>
<comment type="similarity">
    <text evidence="1">Belongs to the type-I restriction system S methylase family.</text>
</comment>
<evidence type="ECO:0000256" key="1">
    <source>
        <dbReference type="ARBA" id="ARBA00010923"/>
    </source>
</evidence>
<dbReference type="Gene3D" id="3.90.220.20">
    <property type="entry name" value="DNA methylase specificity domains"/>
    <property type="match status" value="2"/>
</dbReference>
<keyword evidence="3" id="KW-0238">DNA-binding</keyword>
<dbReference type="Pfam" id="PF01420">
    <property type="entry name" value="Methylase_S"/>
    <property type="match status" value="1"/>
</dbReference>
<dbReference type="SUPFAM" id="SSF116734">
    <property type="entry name" value="DNA methylase specificity domain"/>
    <property type="match status" value="2"/>
</dbReference>
<keyword evidence="5" id="KW-0255">Endonuclease</keyword>
<dbReference type="EMBL" id="JADKGK010000005">
    <property type="protein sequence ID" value="MBL0002834.1"/>
    <property type="molecule type" value="Genomic_DNA"/>
</dbReference>
<name>A0A9D7XVI8_9MICO</name>
<dbReference type="InterPro" id="IPR052021">
    <property type="entry name" value="Type-I_RS_S_subunit"/>
</dbReference>
<keyword evidence="2" id="KW-0680">Restriction system</keyword>